<evidence type="ECO:0008006" key="3">
    <source>
        <dbReference type="Google" id="ProtNLM"/>
    </source>
</evidence>
<gene>
    <name evidence="1" type="ORF">KO481_12915</name>
</gene>
<reference evidence="1 2" key="1">
    <citation type="submission" date="2021-06" db="EMBL/GenBank/DDBJ databases">
        <title>Actinomycetes sequencing.</title>
        <authorList>
            <person name="Shan Q."/>
        </authorList>
    </citation>
    <scope>NUCLEOTIDE SEQUENCE [LARGE SCALE GENOMIC DNA]</scope>
    <source>
        <strain evidence="1 2">NEAU-G5</strain>
    </source>
</reference>
<accession>A0ABS6AWJ5</accession>
<evidence type="ECO:0000313" key="2">
    <source>
        <dbReference type="Proteomes" id="UP000733379"/>
    </source>
</evidence>
<protein>
    <recommendedName>
        <fullName evidence="3">Oxidoreductase</fullName>
    </recommendedName>
</protein>
<evidence type="ECO:0000313" key="1">
    <source>
        <dbReference type="EMBL" id="MBU3062421.1"/>
    </source>
</evidence>
<name>A0ABS6AWJ5_9NOCA</name>
<keyword evidence="2" id="KW-1185">Reference proteome</keyword>
<organism evidence="1 2">
    <name type="scientific">Nocardia albiluteola</name>
    <dbReference type="NCBI Taxonomy" id="2842303"/>
    <lineage>
        <taxon>Bacteria</taxon>
        <taxon>Bacillati</taxon>
        <taxon>Actinomycetota</taxon>
        <taxon>Actinomycetes</taxon>
        <taxon>Mycobacteriales</taxon>
        <taxon>Nocardiaceae</taxon>
        <taxon>Nocardia</taxon>
    </lineage>
</organism>
<dbReference type="RefSeq" id="WP_215917269.1">
    <property type="nucleotide sequence ID" value="NZ_JAHKNI010000003.1"/>
</dbReference>
<proteinExistence type="predicted"/>
<comment type="caution">
    <text evidence="1">The sequence shown here is derived from an EMBL/GenBank/DDBJ whole genome shotgun (WGS) entry which is preliminary data.</text>
</comment>
<dbReference type="Proteomes" id="UP000733379">
    <property type="component" value="Unassembled WGS sequence"/>
</dbReference>
<dbReference type="EMBL" id="JAHKNI010000003">
    <property type="protein sequence ID" value="MBU3062421.1"/>
    <property type="molecule type" value="Genomic_DNA"/>
</dbReference>
<sequence>MTLIRTPFGFESTAADVTAGLDLSGRRAVVTGATSVLLATAPQLAGVGGRYFADCNESETVDRRTGTLHGVARYALDPDGAQHLWELSEKTVTEGAK</sequence>